<dbReference type="InterPro" id="IPR001128">
    <property type="entry name" value="Cyt_P450"/>
</dbReference>
<evidence type="ECO:0000256" key="1">
    <source>
        <dbReference type="ARBA" id="ARBA00001143"/>
    </source>
</evidence>
<comment type="subunit">
    <text evidence="7">Monomer.</text>
</comment>
<keyword evidence="35" id="KW-0503">Monooxygenase</keyword>
<dbReference type="EC" id="5.3.99.5" evidence="30"/>
<evidence type="ECO:0000256" key="13">
    <source>
        <dbReference type="ARBA" id="ARBA00022692"/>
    </source>
</evidence>
<comment type="function">
    <text evidence="33">Catalyzes the conversion of prostaglandin H2 (PGH2) to thromboxane A2 (TXA2), a potent inducer of blood vessel constriction and platelet aggregation. Also cleaves PGH2 to 12-hydroxy-heptadecatrienoicacid (12-HHT) and malondialdehyde, which is known to act as a mediator of DNA damage. 12-HHT and malondialdehyde are formed stoichiometrically in the same amounts as TXA2. Additionally, displays dehydratase activity, toward (15S)-hydroperoxy-(5Z,8Z,11Z,13E)-eicosatetraenoate (15(S)-HPETE) producing 15-KETE and 15-HETE.</text>
</comment>
<evidence type="ECO:0000313" key="39">
    <source>
        <dbReference type="RefSeq" id="XP_022103572.1"/>
    </source>
</evidence>
<keyword evidence="15" id="KW-0256">Endoplasmic reticulum</keyword>
<evidence type="ECO:0000256" key="31">
    <source>
        <dbReference type="ARBA" id="ARBA00040834"/>
    </source>
</evidence>
<evidence type="ECO:0000313" key="38">
    <source>
        <dbReference type="Proteomes" id="UP000694845"/>
    </source>
</evidence>
<evidence type="ECO:0000256" key="30">
    <source>
        <dbReference type="ARBA" id="ARBA00038872"/>
    </source>
</evidence>
<evidence type="ECO:0000256" key="17">
    <source>
        <dbReference type="ARBA" id="ARBA00022848"/>
    </source>
</evidence>
<evidence type="ECO:0000256" key="11">
    <source>
        <dbReference type="ARBA" id="ARBA00022585"/>
    </source>
</evidence>
<dbReference type="GO" id="GO:0016705">
    <property type="term" value="F:oxidoreductase activity, acting on paired donors, with incorporation or reduction of molecular oxygen"/>
    <property type="evidence" value="ECO:0007669"/>
    <property type="project" value="InterPro"/>
</dbReference>
<keyword evidence="10" id="KW-0444">Lipid biosynthesis</keyword>
<protein>
    <recommendedName>
        <fullName evidence="31">Thromboxane-A synthase</fullName>
        <ecNumber evidence="8">4.2.1.152</ecNumber>
        <ecNumber evidence="30">5.3.99.5</ecNumber>
    </recommendedName>
    <alternativeName>
        <fullName evidence="32">Cytochrome P450 5A1</fullName>
    </alternativeName>
    <alternativeName>
        <fullName evidence="26">Hydroperoxy icosatetraenoate dehydratase</fullName>
    </alternativeName>
</protein>
<feature type="binding site" description="axial binding residue" evidence="34">
    <location>
        <position position="475"/>
    </location>
    <ligand>
        <name>heme</name>
        <dbReference type="ChEBI" id="CHEBI:30413"/>
    </ligand>
    <ligandPart>
        <name>Fe</name>
        <dbReference type="ChEBI" id="CHEBI:18248"/>
    </ligandPart>
</feature>
<evidence type="ECO:0000256" key="18">
    <source>
        <dbReference type="ARBA" id="ARBA00022989"/>
    </source>
</evidence>
<dbReference type="KEGG" id="aplc:110986196"/>
<dbReference type="InterPro" id="IPR017972">
    <property type="entry name" value="Cyt_P450_CS"/>
</dbReference>
<organism evidence="38 39">
    <name type="scientific">Acanthaster planci</name>
    <name type="common">Crown-of-thorns starfish</name>
    <dbReference type="NCBI Taxonomy" id="133434"/>
    <lineage>
        <taxon>Eukaryota</taxon>
        <taxon>Metazoa</taxon>
        <taxon>Echinodermata</taxon>
        <taxon>Eleutherozoa</taxon>
        <taxon>Asterozoa</taxon>
        <taxon>Asteroidea</taxon>
        <taxon>Valvatacea</taxon>
        <taxon>Valvatida</taxon>
        <taxon>Acanthasteridae</taxon>
        <taxon>Acanthaster</taxon>
    </lineage>
</organism>
<evidence type="ECO:0000256" key="28">
    <source>
        <dbReference type="ARBA" id="ARBA00036424"/>
    </source>
</evidence>
<comment type="catalytic activity">
    <reaction evidence="1">
        <text>(15S)-hydroperoxy-(5Z,8Z,11Z,13E)-eicosatetraenoate = 15-oxo-(5Z,8Z,11Z,13E)-eicosatetraenoate + H2O</text>
        <dbReference type="Rhea" id="RHEA:48636"/>
        <dbReference type="ChEBI" id="CHEBI:15377"/>
        <dbReference type="ChEBI" id="CHEBI:57410"/>
        <dbReference type="ChEBI" id="CHEBI:57446"/>
    </reaction>
    <physiologicalReaction direction="left-to-right" evidence="1">
        <dbReference type="Rhea" id="RHEA:48637"/>
    </physiologicalReaction>
</comment>
<dbReference type="SUPFAM" id="SSF48264">
    <property type="entry name" value="Cytochrome P450"/>
    <property type="match status" value="1"/>
</dbReference>
<evidence type="ECO:0000256" key="5">
    <source>
        <dbReference type="ARBA" id="ARBA00004477"/>
    </source>
</evidence>
<dbReference type="GO" id="GO:0001516">
    <property type="term" value="P:prostaglandin biosynthetic process"/>
    <property type="evidence" value="ECO:0007669"/>
    <property type="project" value="UniProtKB-KW"/>
</dbReference>
<comment type="subcellular location">
    <subcellularLocation>
        <location evidence="5">Endoplasmic reticulum membrane</location>
        <topology evidence="5">Multi-pass membrane protein</topology>
    </subcellularLocation>
    <subcellularLocation>
        <location evidence="4">Endoplasmic reticulum membrane</location>
        <topology evidence="4">Peripheral membrane protein</topology>
    </subcellularLocation>
    <subcellularLocation>
        <location evidence="3">Microsome membrane</location>
        <topology evidence="3">Peripheral membrane protein</topology>
    </subcellularLocation>
</comment>
<dbReference type="PRINTS" id="PR00385">
    <property type="entry name" value="P450"/>
</dbReference>
<dbReference type="Proteomes" id="UP000694845">
    <property type="component" value="Unplaced"/>
</dbReference>
<keyword evidence="22 37" id="KW-0472">Membrane</keyword>
<evidence type="ECO:0000256" key="29">
    <source>
        <dbReference type="ARBA" id="ARBA00036475"/>
    </source>
</evidence>
<dbReference type="InterPro" id="IPR002401">
    <property type="entry name" value="Cyt_P450_E_grp-I"/>
</dbReference>
<evidence type="ECO:0000256" key="23">
    <source>
        <dbReference type="ARBA" id="ARBA00023160"/>
    </source>
</evidence>
<feature type="region of interest" description="Disordered" evidence="36">
    <location>
        <begin position="297"/>
        <end position="321"/>
    </location>
</feature>
<evidence type="ECO:0000256" key="9">
    <source>
        <dbReference type="ARBA" id="ARBA00022501"/>
    </source>
</evidence>
<evidence type="ECO:0000256" key="21">
    <source>
        <dbReference type="ARBA" id="ARBA00023098"/>
    </source>
</evidence>
<dbReference type="GO" id="GO:0020037">
    <property type="term" value="F:heme binding"/>
    <property type="evidence" value="ECO:0007669"/>
    <property type="project" value="InterPro"/>
</dbReference>
<dbReference type="Pfam" id="PF00067">
    <property type="entry name" value="p450"/>
    <property type="match status" value="1"/>
</dbReference>
<dbReference type="PRINTS" id="PR00463">
    <property type="entry name" value="EP450I"/>
</dbReference>
<dbReference type="CDD" id="cd11055">
    <property type="entry name" value="CYP3A-like"/>
    <property type="match status" value="1"/>
</dbReference>
<keyword evidence="13 37" id="KW-0812">Transmembrane</keyword>
<dbReference type="PANTHER" id="PTHR24302:SF47">
    <property type="entry name" value="CYTOCHROME P450"/>
    <property type="match status" value="1"/>
</dbReference>
<comment type="catalytic activity">
    <reaction evidence="27">
        <text>(15S)-hydroperoxy-(5Z,8Z,11Z,13E)-eicosatetraenoate + AH2 = (15S)-hydroxy-(5Z,8Z,11Z,13E)-eicosatetraenoate + A + H2O</text>
        <dbReference type="Rhea" id="RHEA:48856"/>
        <dbReference type="ChEBI" id="CHEBI:13193"/>
        <dbReference type="ChEBI" id="CHEBI:15377"/>
        <dbReference type="ChEBI" id="CHEBI:17499"/>
        <dbReference type="ChEBI" id="CHEBI:57409"/>
        <dbReference type="ChEBI" id="CHEBI:57446"/>
    </reaction>
    <physiologicalReaction direction="left-to-right" evidence="27">
        <dbReference type="Rhea" id="RHEA:48857"/>
    </physiologicalReaction>
</comment>
<evidence type="ECO:0000313" key="40">
    <source>
        <dbReference type="RefSeq" id="XP_022103573.1"/>
    </source>
</evidence>
<dbReference type="InterPro" id="IPR036396">
    <property type="entry name" value="Cyt_P450_sf"/>
</dbReference>
<evidence type="ECO:0000256" key="14">
    <source>
        <dbReference type="ARBA" id="ARBA00022723"/>
    </source>
</evidence>
<evidence type="ECO:0000256" key="34">
    <source>
        <dbReference type="PIRSR" id="PIRSR602401-1"/>
    </source>
</evidence>
<keyword evidence="18 37" id="KW-1133">Transmembrane helix</keyword>
<evidence type="ECO:0000256" key="26">
    <source>
        <dbReference type="ARBA" id="ARBA00033404"/>
    </source>
</evidence>
<evidence type="ECO:0000256" key="3">
    <source>
        <dbReference type="ARBA" id="ARBA00004174"/>
    </source>
</evidence>
<gene>
    <name evidence="39 40" type="primary">LOC110986196</name>
</gene>
<comment type="cofactor">
    <cofactor evidence="34">
        <name>heme</name>
        <dbReference type="ChEBI" id="CHEBI:30413"/>
    </cofactor>
</comment>
<keyword evidence="23" id="KW-0275">Fatty acid biosynthesis</keyword>
<evidence type="ECO:0000256" key="10">
    <source>
        <dbReference type="ARBA" id="ARBA00022516"/>
    </source>
</evidence>
<dbReference type="OrthoDB" id="2789670at2759"/>
<evidence type="ECO:0000256" key="12">
    <source>
        <dbReference type="ARBA" id="ARBA00022617"/>
    </source>
</evidence>
<proteinExistence type="inferred from homology"/>
<keyword evidence="21" id="KW-0443">Lipid metabolism</keyword>
<comment type="catalytic activity">
    <reaction evidence="28">
        <text>prostaglandin H2 = (12S)-hydroxy-(5Z,8E,10E)-heptadecatrienoate + malonaldehyde</text>
        <dbReference type="Rhea" id="RHEA:48644"/>
        <dbReference type="ChEBI" id="CHEBI:57405"/>
        <dbReference type="ChEBI" id="CHEBI:90694"/>
        <dbReference type="ChEBI" id="CHEBI:566274"/>
    </reaction>
</comment>
<evidence type="ECO:0000256" key="35">
    <source>
        <dbReference type="RuleBase" id="RU000461"/>
    </source>
</evidence>
<dbReference type="GO" id="GO:0005506">
    <property type="term" value="F:iron ion binding"/>
    <property type="evidence" value="ECO:0007669"/>
    <property type="project" value="InterPro"/>
</dbReference>
<keyword evidence="38" id="KW-1185">Reference proteome</keyword>
<keyword evidence="20 34" id="KW-0408">Iron</keyword>
<evidence type="ECO:0000256" key="36">
    <source>
        <dbReference type="SAM" id="MobiDB-lite"/>
    </source>
</evidence>
<evidence type="ECO:0000256" key="6">
    <source>
        <dbReference type="ARBA" id="ARBA00010617"/>
    </source>
</evidence>
<dbReference type="GO" id="GO:0005789">
    <property type="term" value="C:endoplasmic reticulum membrane"/>
    <property type="evidence" value="ECO:0007669"/>
    <property type="project" value="UniProtKB-SubCell"/>
</dbReference>
<evidence type="ECO:0000256" key="15">
    <source>
        <dbReference type="ARBA" id="ARBA00022824"/>
    </source>
</evidence>
<reference evidence="39 40" key="1">
    <citation type="submission" date="2025-04" db="UniProtKB">
        <authorList>
            <consortium name="RefSeq"/>
        </authorList>
    </citation>
    <scope>IDENTIFICATION</scope>
</reference>
<keyword evidence="12 34" id="KW-0349">Heme</keyword>
<accession>A0A8B7ZF08</accession>
<evidence type="ECO:0000256" key="2">
    <source>
        <dbReference type="ARBA" id="ARBA00001719"/>
    </source>
</evidence>
<dbReference type="InterPro" id="IPR050705">
    <property type="entry name" value="Cytochrome_P450_3A"/>
</dbReference>
<dbReference type="FunFam" id="1.10.630.10:FF:000042">
    <property type="entry name" value="Cytochrome P450"/>
    <property type="match status" value="1"/>
</dbReference>
<comment type="similarity">
    <text evidence="6 35">Belongs to the cytochrome P450 family.</text>
</comment>
<dbReference type="GeneID" id="110986196"/>
<evidence type="ECO:0000256" key="22">
    <source>
        <dbReference type="ARBA" id="ARBA00023136"/>
    </source>
</evidence>
<dbReference type="RefSeq" id="XP_022103573.1">
    <property type="nucleotide sequence ID" value="XM_022247881.1"/>
</dbReference>
<keyword evidence="9" id="KW-0644">Prostaglandin metabolism</keyword>
<evidence type="ECO:0000256" key="7">
    <source>
        <dbReference type="ARBA" id="ARBA00011245"/>
    </source>
</evidence>
<keyword evidence="11" id="KW-0643">Prostaglandin biosynthesis</keyword>
<evidence type="ECO:0000256" key="24">
    <source>
        <dbReference type="ARBA" id="ARBA00023235"/>
    </source>
</evidence>
<evidence type="ECO:0000256" key="8">
    <source>
        <dbReference type="ARBA" id="ARBA00013084"/>
    </source>
</evidence>
<comment type="catalytic activity">
    <reaction evidence="2">
        <text>a hydroperoxyeicosatetraenoate = an oxoeicosatetraenoate + H2O</text>
        <dbReference type="Rhea" id="RHEA:55556"/>
        <dbReference type="ChEBI" id="CHEBI:15377"/>
        <dbReference type="ChEBI" id="CHEBI:59720"/>
        <dbReference type="ChEBI" id="CHEBI:131859"/>
        <dbReference type="EC" id="4.2.1.152"/>
    </reaction>
    <physiologicalReaction direction="left-to-right" evidence="2">
        <dbReference type="Rhea" id="RHEA:55557"/>
    </physiologicalReaction>
</comment>
<keyword evidence="16" id="KW-0276">Fatty acid metabolism</keyword>
<evidence type="ECO:0000256" key="16">
    <source>
        <dbReference type="ARBA" id="ARBA00022832"/>
    </source>
</evidence>
<keyword evidence="19 35" id="KW-0560">Oxidoreductase</keyword>
<dbReference type="Gene3D" id="1.10.630.10">
    <property type="entry name" value="Cytochrome P450"/>
    <property type="match status" value="1"/>
</dbReference>
<evidence type="ECO:0000256" key="33">
    <source>
        <dbReference type="ARBA" id="ARBA00054825"/>
    </source>
</evidence>
<dbReference type="PROSITE" id="PS00086">
    <property type="entry name" value="CYTOCHROME_P450"/>
    <property type="match status" value="1"/>
</dbReference>
<dbReference type="EC" id="4.2.1.152" evidence="8"/>
<evidence type="ECO:0000256" key="20">
    <source>
        <dbReference type="ARBA" id="ARBA00023004"/>
    </source>
</evidence>
<evidence type="ECO:0000256" key="32">
    <source>
        <dbReference type="ARBA" id="ARBA00042726"/>
    </source>
</evidence>
<name>A0A8B7ZF08_ACAPL</name>
<feature type="transmembrane region" description="Helical" evidence="37">
    <location>
        <begin position="20"/>
        <end position="38"/>
    </location>
</feature>
<evidence type="ECO:0000256" key="4">
    <source>
        <dbReference type="ARBA" id="ARBA00004406"/>
    </source>
</evidence>
<keyword evidence="25" id="KW-0456">Lyase</keyword>
<keyword evidence="24" id="KW-0413">Isomerase</keyword>
<feature type="transmembrane region" description="Helical" evidence="37">
    <location>
        <begin position="230"/>
        <end position="254"/>
    </location>
</feature>
<keyword evidence="14 34" id="KW-0479">Metal-binding</keyword>
<dbReference type="RefSeq" id="XP_022103572.1">
    <property type="nucleotide sequence ID" value="XM_022247880.1"/>
</dbReference>
<dbReference type="GO" id="GO:0004796">
    <property type="term" value="F:thromboxane-A synthase activity"/>
    <property type="evidence" value="ECO:0007669"/>
    <property type="project" value="UniProtKB-EC"/>
</dbReference>
<evidence type="ECO:0000256" key="27">
    <source>
        <dbReference type="ARBA" id="ARBA00036380"/>
    </source>
</evidence>
<dbReference type="GO" id="GO:0106256">
    <property type="term" value="F:hydroperoxy icosatetraenoate dehydratase activity"/>
    <property type="evidence" value="ECO:0007669"/>
    <property type="project" value="UniProtKB-EC"/>
</dbReference>
<dbReference type="GO" id="GO:0008395">
    <property type="term" value="F:steroid hydroxylase activity"/>
    <property type="evidence" value="ECO:0007669"/>
    <property type="project" value="TreeGrafter"/>
</dbReference>
<evidence type="ECO:0000256" key="37">
    <source>
        <dbReference type="SAM" id="Phobius"/>
    </source>
</evidence>
<keyword evidence="17" id="KW-0492">Microsome</keyword>
<comment type="catalytic activity">
    <reaction evidence="29">
        <text>prostaglandin H2 = thromboxane A2</text>
        <dbReference type="Rhea" id="RHEA:17137"/>
        <dbReference type="ChEBI" id="CHEBI:57405"/>
        <dbReference type="ChEBI" id="CHEBI:57445"/>
        <dbReference type="EC" id="5.3.99.5"/>
    </reaction>
    <physiologicalReaction direction="left-to-right" evidence="29">
        <dbReference type="Rhea" id="RHEA:17138"/>
    </physiologicalReaction>
</comment>
<dbReference type="AlphaFoldDB" id="A0A8B7ZF08"/>
<sequence>MENEGVSRSVSEEGWQPPLFAASTWTLIITAISLFFVYDYSRRCQYLACNGIAGPKPKPFVGNLLDMIFHKDGIRGFYGDIIEKYGKVAGCYMGAIPTVVIGDVEWVQQLCIKDFSSFVNLKPITVDSKPFHKSLPTLRDSHWKDVRGILSPTFSGSKMKLMAPIINDCLDPMIRKVTRLNQEGKGLEFKEVYSGFLIDAIGSTAFGLTLNSQENSDDPFLHNARDVIKFRFSIAFLVKMLAPILSPVVNFFNLTTFDRKTLKFFEDVLDHAIELKRAGTVKRVDFLQLMLNAQERTEDDKAEATEEEKQEEEHRAKMSKKTLTADEIKSQGLIFFLAGFETSGTTLGFASYLLATNPEVQDKLVAEIDTLAPSRDDVTYENLTKLTYLEWVISETLRLYPPGFLTTREAGCEYKHKGYTIPKGVQVHFDVWHIHHDPEHWEDPDKFNPERFSPEQREKRHPCAFLPFGAGPRSCIGMRFALLQVKMALVRMLQNFHLETCEETEVIQLV</sequence>
<evidence type="ECO:0000256" key="25">
    <source>
        <dbReference type="ARBA" id="ARBA00023239"/>
    </source>
</evidence>
<evidence type="ECO:0000256" key="19">
    <source>
        <dbReference type="ARBA" id="ARBA00023002"/>
    </source>
</evidence>
<dbReference type="PANTHER" id="PTHR24302">
    <property type="entry name" value="CYTOCHROME P450 FAMILY 3"/>
    <property type="match status" value="1"/>
</dbReference>
<dbReference type="OMA" id="GTWVWLT"/>